<proteinExistence type="predicted"/>
<organism evidence="2 3">
    <name type="scientific">Amycolatopsis carbonis</name>
    <dbReference type="NCBI Taxonomy" id="715471"/>
    <lineage>
        <taxon>Bacteria</taxon>
        <taxon>Bacillati</taxon>
        <taxon>Actinomycetota</taxon>
        <taxon>Actinomycetes</taxon>
        <taxon>Pseudonocardiales</taxon>
        <taxon>Pseudonocardiaceae</taxon>
        <taxon>Amycolatopsis</taxon>
    </lineage>
</organism>
<evidence type="ECO:0000313" key="3">
    <source>
        <dbReference type="Proteomes" id="UP001236014"/>
    </source>
</evidence>
<dbReference type="RefSeq" id="WP_285966961.1">
    <property type="nucleotide sequence ID" value="NZ_CP127294.1"/>
</dbReference>
<protein>
    <submittedName>
        <fullName evidence="2">Uncharacterized protein</fullName>
    </submittedName>
</protein>
<feature type="region of interest" description="Disordered" evidence="1">
    <location>
        <begin position="1"/>
        <end position="23"/>
    </location>
</feature>
<gene>
    <name evidence="2" type="ORF">QRX50_32700</name>
</gene>
<accession>A0A9Y2MPM2</accession>
<evidence type="ECO:0000313" key="2">
    <source>
        <dbReference type="EMBL" id="WIX76210.1"/>
    </source>
</evidence>
<evidence type="ECO:0000256" key="1">
    <source>
        <dbReference type="SAM" id="MobiDB-lite"/>
    </source>
</evidence>
<sequence>MGAHRGGRPGADPAHLPQDAPDLPLARPFGLAASMSAAQHAEVNIEINEVCAALEPVLDRLTCPVRYVLATGANLGGGAEEMRASLDPVPNRNPNLRVSAKVGSNHTQILRKDFRAVAAAVRETADAHGHQVR</sequence>
<keyword evidence="3" id="KW-1185">Reference proteome</keyword>
<name>A0A9Y2MPM2_9PSEU</name>
<dbReference type="EMBL" id="CP127294">
    <property type="protein sequence ID" value="WIX76210.1"/>
    <property type="molecule type" value="Genomic_DNA"/>
</dbReference>
<dbReference type="AlphaFoldDB" id="A0A9Y2MPM2"/>
<dbReference type="Proteomes" id="UP001236014">
    <property type="component" value="Chromosome"/>
</dbReference>
<reference evidence="2 3" key="1">
    <citation type="submission" date="2023-06" db="EMBL/GenBank/DDBJ databases">
        <authorList>
            <person name="Oyuntsetseg B."/>
            <person name="Kim S.B."/>
        </authorList>
    </citation>
    <scope>NUCLEOTIDE SEQUENCE [LARGE SCALE GENOMIC DNA]</scope>
    <source>
        <strain evidence="2 3">2-15</strain>
    </source>
</reference>
<dbReference type="KEGG" id="acab:QRX50_32700"/>